<dbReference type="Proteomes" id="UP000326458">
    <property type="component" value="Unassembled WGS sequence"/>
</dbReference>
<evidence type="ECO:0000256" key="3">
    <source>
        <dbReference type="ARBA" id="ARBA00022825"/>
    </source>
</evidence>
<dbReference type="GO" id="GO:0004252">
    <property type="term" value="F:serine-type endopeptidase activity"/>
    <property type="evidence" value="ECO:0007669"/>
    <property type="project" value="InterPro"/>
</dbReference>
<reference evidence="6 7" key="1">
    <citation type="submission" date="2019-06" db="EMBL/GenBank/DDBJ databases">
        <title>Discovery of a novel chromosome fission-fusion reversal in muntjac.</title>
        <authorList>
            <person name="Mudd A.B."/>
            <person name="Bredeson J.V."/>
            <person name="Baum R."/>
            <person name="Hockemeyer D."/>
            <person name="Rokhsar D.S."/>
        </authorList>
    </citation>
    <scope>NUCLEOTIDE SEQUENCE [LARGE SCALE GENOMIC DNA]</scope>
    <source>
        <strain evidence="6">UTSW_UCB_Mm</strain>
        <tissue evidence="6">Fibroblast cell line</tissue>
    </source>
</reference>
<dbReference type="InterPro" id="IPR001254">
    <property type="entry name" value="Trypsin_dom"/>
</dbReference>
<evidence type="ECO:0000256" key="1">
    <source>
        <dbReference type="ARBA" id="ARBA00022670"/>
    </source>
</evidence>
<feature type="domain" description="Peptidase S1" evidence="5">
    <location>
        <begin position="60"/>
        <end position="261"/>
    </location>
</feature>
<proteinExistence type="predicted"/>
<dbReference type="InterPro" id="IPR001314">
    <property type="entry name" value="Peptidase_S1A"/>
</dbReference>
<dbReference type="PRINTS" id="PR00722">
    <property type="entry name" value="CHYMOTRYPSIN"/>
</dbReference>
<dbReference type="PANTHER" id="PTHR24257">
    <property type="entry name" value="CHYMOTRYPSIN-LIKE ELASTASE FAMILY MEMBER"/>
    <property type="match status" value="1"/>
</dbReference>
<keyword evidence="2" id="KW-0378">Hydrolase</keyword>
<evidence type="ECO:0000313" key="6">
    <source>
        <dbReference type="EMBL" id="KAB0359192.1"/>
    </source>
</evidence>
<dbReference type="CDD" id="cd00190">
    <property type="entry name" value="Tryp_SPc"/>
    <property type="match status" value="1"/>
</dbReference>
<dbReference type="GO" id="GO:0006508">
    <property type="term" value="P:proteolysis"/>
    <property type="evidence" value="ECO:0007669"/>
    <property type="project" value="UniProtKB-KW"/>
</dbReference>
<dbReference type="AlphaFoldDB" id="A0A5N3WBW6"/>
<comment type="caution">
    <text evidence="6">The sequence shown here is derived from an EMBL/GenBank/DDBJ whole genome shotgun (WGS) entry which is preliminary data.</text>
</comment>
<sequence length="269" mass="28703">MSNPGVGQPQRPAECDYKRGWAHGQGGPLDHARKLQTPCPSLAPVLLAALLGGAAQAAEIVGGREAQPHSRPYMASLQLASGSHFCGGTLVHPRFVLTAAHCLNNVNPQRVRVVLGAHRLLTAEPTQQRVGVSRLFKNSYDPQEKLNDVLLLQLDQPATLNTHVVVAQLPQQAQPLPHGTQCLAMGWGRLGTLEPPPQNVCTYVPRRSAGICSGDSGDPLICDGILQGVDSFVIRGCATGQYPDFFARVSLYVDWINSVLSSVGGEDSP</sequence>
<dbReference type="PROSITE" id="PS50240">
    <property type="entry name" value="TRYPSIN_DOM"/>
    <property type="match status" value="1"/>
</dbReference>
<dbReference type="PROSITE" id="PS00134">
    <property type="entry name" value="TRYPSIN_HIS"/>
    <property type="match status" value="1"/>
</dbReference>
<evidence type="ECO:0000313" key="7">
    <source>
        <dbReference type="Proteomes" id="UP000326458"/>
    </source>
</evidence>
<evidence type="ECO:0000256" key="2">
    <source>
        <dbReference type="ARBA" id="ARBA00022801"/>
    </source>
</evidence>
<dbReference type="GO" id="GO:0005615">
    <property type="term" value="C:extracellular space"/>
    <property type="evidence" value="ECO:0007669"/>
    <property type="project" value="TreeGrafter"/>
</dbReference>
<organism evidence="6 7">
    <name type="scientific">Muntiacus muntjak</name>
    <name type="common">Barking deer</name>
    <name type="synonym">Indian muntjac</name>
    <dbReference type="NCBI Taxonomy" id="9888"/>
    <lineage>
        <taxon>Eukaryota</taxon>
        <taxon>Metazoa</taxon>
        <taxon>Chordata</taxon>
        <taxon>Craniata</taxon>
        <taxon>Vertebrata</taxon>
        <taxon>Euteleostomi</taxon>
        <taxon>Mammalia</taxon>
        <taxon>Eutheria</taxon>
        <taxon>Laurasiatheria</taxon>
        <taxon>Artiodactyla</taxon>
        <taxon>Ruminantia</taxon>
        <taxon>Pecora</taxon>
        <taxon>Cervidae</taxon>
        <taxon>Muntiacinae</taxon>
        <taxon>Muntiacus</taxon>
    </lineage>
</organism>
<protein>
    <recommendedName>
        <fullName evidence="5">Peptidase S1 domain-containing protein</fullName>
    </recommendedName>
</protein>
<dbReference type="InterPro" id="IPR018114">
    <property type="entry name" value="TRYPSIN_HIS"/>
</dbReference>
<dbReference type="InterPro" id="IPR009003">
    <property type="entry name" value="Peptidase_S1_PA"/>
</dbReference>
<name>A0A5N3WBW6_MUNMU</name>
<evidence type="ECO:0000259" key="5">
    <source>
        <dbReference type="PROSITE" id="PS50240"/>
    </source>
</evidence>
<keyword evidence="4" id="KW-1015">Disulfide bond</keyword>
<keyword evidence="7" id="KW-1185">Reference proteome</keyword>
<dbReference type="SUPFAM" id="SSF50494">
    <property type="entry name" value="Trypsin-like serine proteases"/>
    <property type="match status" value="1"/>
</dbReference>
<evidence type="ECO:0000256" key="4">
    <source>
        <dbReference type="ARBA" id="ARBA00023157"/>
    </source>
</evidence>
<dbReference type="Gene3D" id="2.40.10.10">
    <property type="entry name" value="Trypsin-like serine proteases"/>
    <property type="match status" value="3"/>
</dbReference>
<dbReference type="InterPro" id="IPR043504">
    <property type="entry name" value="Peptidase_S1_PA_chymotrypsin"/>
</dbReference>
<dbReference type="EMBL" id="VCEA01000001">
    <property type="protein sequence ID" value="KAB0359192.1"/>
    <property type="molecule type" value="Genomic_DNA"/>
</dbReference>
<accession>A0A5N3WBW6</accession>
<keyword evidence="3" id="KW-0720">Serine protease</keyword>
<dbReference type="FunFam" id="2.40.10.10:FF:000372">
    <property type="entry name" value="Myeloblastin"/>
    <property type="match status" value="1"/>
</dbReference>
<dbReference type="SMART" id="SM00020">
    <property type="entry name" value="Tryp_SPc"/>
    <property type="match status" value="1"/>
</dbReference>
<keyword evidence="1" id="KW-0645">Protease</keyword>
<dbReference type="PANTHER" id="PTHR24257:SF15">
    <property type="entry name" value="MYELOBLASTIN"/>
    <property type="match status" value="1"/>
</dbReference>
<dbReference type="InterPro" id="IPR050850">
    <property type="entry name" value="Peptidase_S1_Elastase_sf"/>
</dbReference>
<gene>
    <name evidence="6" type="ORF">FD754_003348</name>
</gene>
<dbReference type="Pfam" id="PF00089">
    <property type="entry name" value="Trypsin"/>
    <property type="match status" value="2"/>
</dbReference>